<dbReference type="Proteomes" id="UP000568380">
    <property type="component" value="Unassembled WGS sequence"/>
</dbReference>
<evidence type="ECO:0000256" key="1">
    <source>
        <dbReference type="SAM" id="Phobius"/>
    </source>
</evidence>
<keyword evidence="2" id="KW-0732">Signal</keyword>
<dbReference type="SUPFAM" id="SSF53474">
    <property type="entry name" value="alpha/beta-Hydrolases"/>
    <property type="match status" value="1"/>
</dbReference>
<feature type="transmembrane region" description="Helical" evidence="1">
    <location>
        <begin position="308"/>
        <end position="327"/>
    </location>
</feature>
<keyword evidence="1" id="KW-1133">Transmembrane helix</keyword>
<feature type="domain" description="AB hydrolase-1" evidence="3">
    <location>
        <begin position="54"/>
        <end position="257"/>
    </location>
</feature>
<name>A0A7W8EDA8_9ACTN</name>
<dbReference type="InterPro" id="IPR029058">
    <property type="entry name" value="AB_hydrolase_fold"/>
</dbReference>
<keyword evidence="5" id="KW-1185">Reference proteome</keyword>
<feature type="chain" id="PRO_5030518474" description="AB hydrolase-1 domain-containing protein" evidence="2">
    <location>
        <begin position="21"/>
        <end position="430"/>
    </location>
</feature>
<feature type="transmembrane region" description="Helical" evidence="1">
    <location>
        <begin position="410"/>
        <end position="427"/>
    </location>
</feature>
<dbReference type="GO" id="GO:0052689">
    <property type="term" value="F:carboxylic ester hydrolase activity"/>
    <property type="evidence" value="ECO:0007669"/>
    <property type="project" value="TreeGrafter"/>
</dbReference>
<reference evidence="4 5" key="1">
    <citation type="submission" date="2020-08" db="EMBL/GenBank/DDBJ databases">
        <title>Genomic Encyclopedia of Type Strains, Phase IV (KMG-IV): sequencing the most valuable type-strain genomes for metagenomic binning, comparative biology and taxonomic classification.</title>
        <authorList>
            <person name="Goeker M."/>
        </authorList>
    </citation>
    <scope>NUCLEOTIDE SEQUENCE [LARGE SCALE GENOMIC DNA]</scope>
    <source>
        <strain evidence="4 5">DSM 45385</strain>
    </source>
</reference>
<dbReference type="PANTHER" id="PTHR43265:SF1">
    <property type="entry name" value="ESTERASE ESTD"/>
    <property type="match status" value="1"/>
</dbReference>
<dbReference type="Gene3D" id="3.40.50.1820">
    <property type="entry name" value="alpha/beta hydrolase"/>
    <property type="match status" value="1"/>
</dbReference>
<evidence type="ECO:0000313" key="4">
    <source>
        <dbReference type="EMBL" id="MBB5075339.1"/>
    </source>
</evidence>
<dbReference type="AlphaFoldDB" id="A0A7W8EDA8"/>
<dbReference type="InterPro" id="IPR053145">
    <property type="entry name" value="AB_hydrolase_Est10"/>
</dbReference>
<organism evidence="4 5">
    <name type="scientific">Nonomuraea endophytica</name>
    <dbReference type="NCBI Taxonomy" id="714136"/>
    <lineage>
        <taxon>Bacteria</taxon>
        <taxon>Bacillati</taxon>
        <taxon>Actinomycetota</taxon>
        <taxon>Actinomycetes</taxon>
        <taxon>Streptosporangiales</taxon>
        <taxon>Streptosporangiaceae</taxon>
        <taxon>Nonomuraea</taxon>
    </lineage>
</organism>
<dbReference type="EMBL" id="JACHIN010000001">
    <property type="protein sequence ID" value="MBB5075339.1"/>
    <property type="molecule type" value="Genomic_DNA"/>
</dbReference>
<feature type="transmembrane region" description="Helical" evidence="1">
    <location>
        <begin position="339"/>
        <end position="360"/>
    </location>
</feature>
<sequence length="430" mass="45520">MKLVATALLALSLHTPAAQAEVKTTDITFTTQDGQKLGGRVFEPAEPAGKRPGLVLLHGSGGGNSWRDLQAEADAFARQGLVVLAPDKRSAGYSTTRRDYYALADDALAAFAVLKKHPSVGRAGLWGISEGGWVAPIAANRSQSVDFLVTVGGPGLSPLRTQSWNAANKLDRAGIKGSLRSSYARTFHRLAADAGLFASAYHDPAPELRRIKQPLLALWGAEDNQVPPAESAERFRANIPAGLTVKFFAGAGHSLHQGSGTLTPGYADAVGSWVREVAAGKVPAAVDEPLPAQPRSVDTPPSAWWESWQLQIGVMVLLLLAYLAYTIRPLGQGSWAARLVAITGSLSLVAFAYTLVSMLMSSTSRGVQAGPLLMGRPLSWLAAQLFAAVAAVAALTCLTQWRAASFRVRLTAVAGLVFIPWGVYWGLLVP</sequence>
<keyword evidence="1" id="KW-0812">Transmembrane</keyword>
<proteinExistence type="predicted"/>
<feature type="transmembrane region" description="Helical" evidence="1">
    <location>
        <begin position="380"/>
        <end position="398"/>
    </location>
</feature>
<feature type="signal peptide" evidence="2">
    <location>
        <begin position="1"/>
        <end position="20"/>
    </location>
</feature>
<gene>
    <name evidence="4" type="ORF">HNR40_000785</name>
</gene>
<dbReference type="RefSeq" id="WP_184958399.1">
    <property type="nucleotide sequence ID" value="NZ_JACHIN010000001.1"/>
</dbReference>
<protein>
    <recommendedName>
        <fullName evidence="3">AB hydrolase-1 domain-containing protein</fullName>
    </recommendedName>
</protein>
<dbReference type="Pfam" id="PF12697">
    <property type="entry name" value="Abhydrolase_6"/>
    <property type="match status" value="1"/>
</dbReference>
<accession>A0A7W8EDA8</accession>
<evidence type="ECO:0000259" key="3">
    <source>
        <dbReference type="Pfam" id="PF12697"/>
    </source>
</evidence>
<comment type="caution">
    <text evidence="4">The sequence shown here is derived from an EMBL/GenBank/DDBJ whole genome shotgun (WGS) entry which is preliminary data.</text>
</comment>
<dbReference type="InterPro" id="IPR000073">
    <property type="entry name" value="AB_hydrolase_1"/>
</dbReference>
<keyword evidence="1" id="KW-0472">Membrane</keyword>
<dbReference type="PANTHER" id="PTHR43265">
    <property type="entry name" value="ESTERASE ESTD"/>
    <property type="match status" value="1"/>
</dbReference>
<evidence type="ECO:0000313" key="5">
    <source>
        <dbReference type="Proteomes" id="UP000568380"/>
    </source>
</evidence>
<evidence type="ECO:0000256" key="2">
    <source>
        <dbReference type="SAM" id="SignalP"/>
    </source>
</evidence>